<gene>
    <name evidence="1" type="ORF">AXF17_02645</name>
</gene>
<keyword evidence="2" id="KW-1185">Reference proteome</keyword>
<dbReference type="EMBL" id="CP016199">
    <property type="protein sequence ID" value="ASS37469.1"/>
    <property type="molecule type" value="Genomic_DNA"/>
</dbReference>
<evidence type="ECO:0000313" key="2">
    <source>
        <dbReference type="Proteomes" id="UP000214689"/>
    </source>
</evidence>
<proteinExistence type="predicted"/>
<name>A0A223ARB5_9FIRM</name>
<sequence>MKISESRFFYWNSLKNFINKYAKQKLDIIEAHEVLVDGIEKNEIGFLVPVRDFVSSKVIGCSLSGFDVLVPGGSEVLKELSSDVGPQIEDISELDNDRLLLGITMDCIGVVTSVINSSDIKEIEEYEMDVEVIDKNGDICNLETTLGLQVQLRAVYSKSNKVITSIEVDDIDDYNCPYCPY</sequence>
<reference evidence="2" key="1">
    <citation type="submission" date="2016-05" db="EMBL/GenBank/DDBJ databases">
        <authorList>
            <person name="Holder M.E."/>
            <person name="Ajami N.J."/>
            <person name="Petrosino J.F."/>
        </authorList>
    </citation>
    <scope>NUCLEOTIDE SEQUENCE [LARGE SCALE GENOMIC DNA]</scope>
    <source>
        <strain evidence="2">ATCC 700696</strain>
    </source>
</reference>
<evidence type="ECO:0000313" key="1">
    <source>
        <dbReference type="EMBL" id="ASS37469.1"/>
    </source>
</evidence>
<organism evidence="1 2">
    <name type="scientific">Mogibacterium pumilum</name>
    <dbReference type="NCBI Taxonomy" id="86332"/>
    <lineage>
        <taxon>Bacteria</taxon>
        <taxon>Bacillati</taxon>
        <taxon>Bacillota</taxon>
        <taxon>Clostridia</taxon>
        <taxon>Peptostreptococcales</taxon>
        <taxon>Anaerovoracaceae</taxon>
        <taxon>Mogibacterium</taxon>
    </lineage>
</organism>
<dbReference type="AlphaFoldDB" id="A0A223ARB5"/>
<dbReference type="RefSeq" id="WP_094233692.1">
    <property type="nucleotide sequence ID" value="NZ_CP016199.1"/>
</dbReference>
<accession>A0A223ARB5</accession>
<protein>
    <submittedName>
        <fullName evidence="1">Uncharacterized protein</fullName>
    </submittedName>
</protein>
<dbReference type="Proteomes" id="UP000214689">
    <property type="component" value="Chromosome"/>
</dbReference>